<dbReference type="InterPro" id="IPR036291">
    <property type="entry name" value="NAD(P)-bd_dom_sf"/>
</dbReference>
<dbReference type="EMBL" id="ML978066">
    <property type="protein sequence ID" value="KAF2020492.1"/>
    <property type="molecule type" value="Genomic_DNA"/>
</dbReference>
<reference evidence="2" key="1">
    <citation type="journal article" date="2020" name="Stud. Mycol.">
        <title>101 Dothideomycetes genomes: a test case for predicting lifestyles and emergence of pathogens.</title>
        <authorList>
            <person name="Haridas S."/>
            <person name="Albert R."/>
            <person name="Binder M."/>
            <person name="Bloem J."/>
            <person name="Labutti K."/>
            <person name="Salamov A."/>
            <person name="Andreopoulos B."/>
            <person name="Baker S."/>
            <person name="Barry K."/>
            <person name="Bills G."/>
            <person name="Bluhm B."/>
            <person name="Cannon C."/>
            <person name="Castanera R."/>
            <person name="Culley D."/>
            <person name="Daum C."/>
            <person name="Ezra D."/>
            <person name="Gonzalez J."/>
            <person name="Henrissat B."/>
            <person name="Kuo A."/>
            <person name="Liang C."/>
            <person name="Lipzen A."/>
            <person name="Lutzoni F."/>
            <person name="Magnuson J."/>
            <person name="Mondo S."/>
            <person name="Nolan M."/>
            <person name="Ohm R."/>
            <person name="Pangilinan J."/>
            <person name="Park H.-J."/>
            <person name="Ramirez L."/>
            <person name="Alfaro M."/>
            <person name="Sun H."/>
            <person name="Tritt A."/>
            <person name="Yoshinaga Y."/>
            <person name="Zwiers L.-H."/>
            <person name="Turgeon B."/>
            <person name="Goodwin S."/>
            <person name="Spatafora J."/>
            <person name="Crous P."/>
            <person name="Grigoriev I."/>
        </authorList>
    </citation>
    <scope>NUCLEOTIDE SEQUENCE</scope>
    <source>
        <strain evidence="2">CBS 175.79</strain>
    </source>
</reference>
<sequence>MSLRVIFTGGSGRIGRRVIRELVKAGHEVLNLDLIRLDDVDVHTMRCDLADSGQVFSCLNTYMRLGEPFPAYPPRIPDAVIHFAAMSTPMIVSDGETFRLNVMGTHNVIEAACKLGVKKLVIASSVTTYGVSFGQGHCEFPSFPIDEDLDVNPTDPYALSKVVGERIARSYAARFGMDIYCLRIGRVVEPEEIEDVFESYIYEPEKWYAHGWSYVDVRDLGQMCLNALQVSGLGYQIFNATNNSITNVTPTMDFLKLYYPHIPITRTLATFEAPISNRKIRELLGFEEKHDWRQYFTRWKQSLAT</sequence>
<dbReference type="Gene3D" id="3.40.50.720">
    <property type="entry name" value="NAD(P)-binding Rossmann-like Domain"/>
    <property type="match status" value="1"/>
</dbReference>
<dbReference type="SUPFAM" id="SSF51735">
    <property type="entry name" value="NAD(P)-binding Rossmann-fold domains"/>
    <property type="match status" value="1"/>
</dbReference>
<accession>A0A6A5Y4L0</accession>
<organism evidence="2 3">
    <name type="scientific">Aaosphaeria arxii CBS 175.79</name>
    <dbReference type="NCBI Taxonomy" id="1450172"/>
    <lineage>
        <taxon>Eukaryota</taxon>
        <taxon>Fungi</taxon>
        <taxon>Dikarya</taxon>
        <taxon>Ascomycota</taxon>
        <taxon>Pezizomycotina</taxon>
        <taxon>Dothideomycetes</taxon>
        <taxon>Pleosporomycetidae</taxon>
        <taxon>Pleosporales</taxon>
        <taxon>Pleosporales incertae sedis</taxon>
        <taxon>Aaosphaeria</taxon>
    </lineage>
</organism>
<evidence type="ECO:0000259" key="1">
    <source>
        <dbReference type="Pfam" id="PF01370"/>
    </source>
</evidence>
<protein>
    <submittedName>
        <fullName evidence="2">NAD(P)-binding protein</fullName>
    </submittedName>
</protein>
<dbReference type="OrthoDB" id="202470at2759"/>
<dbReference type="PANTHER" id="PTHR43103">
    <property type="entry name" value="NUCLEOSIDE-DIPHOSPHATE-SUGAR EPIMERASE"/>
    <property type="match status" value="1"/>
</dbReference>
<dbReference type="GeneID" id="54288847"/>
<proteinExistence type="predicted"/>
<dbReference type="Proteomes" id="UP000799778">
    <property type="component" value="Unassembled WGS sequence"/>
</dbReference>
<dbReference type="PANTHER" id="PTHR43103:SF6">
    <property type="entry name" value="PUTATIVE-RELATED"/>
    <property type="match status" value="1"/>
</dbReference>
<evidence type="ECO:0000313" key="2">
    <source>
        <dbReference type="EMBL" id="KAF2020492.1"/>
    </source>
</evidence>
<dbReference type="CDD" id="cd08946">
    <property type="entry name" value="SDR_e"/>
    <property type="match status" value="1"/>
</dbReference>
<dbReference type="Pfam" id="PF01370">
    <property type="entry name" value="Epimerase"/>
    <property type="match status" value="1"/>
</dbReference>
<keyword evidence="3" id="KW-1185">Reference proteome</keyword>
<dbReference type="RefSeq" id="XP_033388831.1">
    <property type="nucleotide sequence ID" value="XM_033531450.1"/>
</dbReference>
<name>A0A6A5Y4L0_9PLEO</name>
<dbReference type="InterPro" id="IPR001509">
    <property type="entry name" value="Epimerase_deHydtase"/>
</dbReference>
<gene>
    <name evidence="2" type="ORF">BU24DRAFT_456563</name>
</gene>
<dbReference type="AlphaFoldDB" id="A0A6A5Y4L0"/>
<evidence type="ECO:0000313" key="3">
    <source>
        <dbReference type="Proteomes" id="UP000799778"/>
    </source>
</evidence>
<feature type="domain" description="NAD-dependent epimerase/dehydratase" evidence="1">
    <location>
        <begin position="6"/>
        <end position="193"/>
    </location>
</feature>